<evidence type="ECO:0000313" key="1">
    <source>
        <dbReference type="EMBL" id="GHF74865.1"/>
    </source>
</evidence>
<keyword evidence="2" id="KW-1185">Reference proteome</keyword>
<proteinExistence type="predicted"/>
<reference evidence="1" key="2">
    <citation type="submission" date="2020-09" db="EMBL/GenBank/DDBJ databases">
        <authorList>
            <person name="Sun Q."/>
            <person name="Zhou Y."/>
        </authorList>
    </citation>
    <scope>NUCLEOTIDE SEQUENCE</scope>
    <source>
        <strain evidence="1">CGMCC 4.7679</strain>
    </source>
</reference>
<organism evidence="1 2">
    <name type="scientific">Amycolatopsis bartoniae</name>
    <dbReference type="NCBI Taxonomy" id="941986"/>
    <lineage>
        <taxon>Bacteria</taxon>
        <taxon>Bacillati</taxon>
        <taxon>Actinomycetota</taxon>
        <taxon>Actinomycetes</taxon>
        <taxon>Pseudonocardiales</taxon>
        <taxon>Pseudonocardiaceae</taxon>
        <taxon>Amycolatopsis</taxon>
    </lineage>
</organism>
<name>A0A8H9MCW1_9PSEU</name>
<dbReference type="EMBL" id="BNAV01000010">
    <property type="protein sequence ID" value="GHF74865.1"/>
    <property type="molecule type" value="Genomic_DNA"/>
</dbReference>
<protein>
    <recommendedName>
        <fullName evidence="3">DUF4244 domain-containing protein</fullName>
    </recommendedName>
</protein>
<gene>
    <name evidence="1" type="ORF">GCM10017566_55890</name>
</gene>
<reference evidence="1" key="1">
    <citation type="journal article" date="2014" name="Int. J. Syst. Evol. Microbiol.">
        <title>Complete genome sequence of Corynebacterium casei LMG S-19264T (=DSM 44701T), isolated from a smear-ripened cheese.</title>
        <authorList>
            <consortium name="US DOE Joint Genome Institute (JGI-PGF)"/>
            <person name="Walter F."/>
            <person name="Albersmeier A."/>
            <person name="Kalinowski J."/>
            <person name="Ruckert C."/>
        </authorList>
    </citation>
    <scope>NUCLEOTIDE SEQUENCE</scope>
    <source>
        <strain evidence="1">CGMCC 4.7679</strain>
    </source>
</reference>
<sequence>MYWQTTGRHVRRKIRWWHRWLRPQLAGDDGTVTIEYAICTVGAAALAAALYTLVTGQSVVSALADLVMSSMQTPFS</sequence>
<dbReference type="RefSeq" id="WP_145935806.1">
    <property type="nucleotide sequence ID" value="NZ_BNAV01000010.1"/>
</dbReference>
<dbReference type="Proteomes" id="UP000658656">
    <property type="component" value="Unassembled WGS sequence"/>
</dbReference>
<evidence type="ECO:0008006" key="3">
    <source>
        <dbReference type="Google" id="ProtNLM"/>
    </source>
</evidence>
<comment type="caution">
    <text evidence="1">The sequence shown here is derived from an EMBL/GenBank/DDBJ whole genome shotgun (WGS) entry which is preliminary data.</text>
</comment>
<evidence type="ECO:0000313" key="2">
    <source>
        <dbReference type="Proteomes" id="UP000658656"/>
    </source>
</evidence>
<accession>A0A8H9MCW1</accession>
<dbReference type="AlphaFoldDB" id="A0A8H9MCW1"/>
<dbReference type="InterPro" id="IPR025338">
    <property type="entry name" value="DUF4244"/>
</dbReference>
<dbReference type="OrthoDB" id="3748241at2"/>
<dbReference type="Pfam" id="PF14029">
    <property type="entry name" value="DUF4244"/>
    <property type="match status" value="1"/>
</dbReference>